<evidence type="ECO:0000313" key="1">
    <source>
        <dbReference type="EMBL" id="MDJ1176048.1"/>
    </source>
</evidence>
<proteinExistence type="predicted"/>
<dbReference type="RefSeq" id="WP_283768337.1">
    <property type="nucleotide sequence ID" value="NZ_JAQOSO010000096.1"/>
</dbReference>
<dbReference type="EMBL" id="JAQOSO010000096">
    <property type="protein sequence ID" value="MDJ1176048.1"/>
    <property type="molecule type" value="Genomic_DNA"/>
</dbReference>
<evidence type="ECO:0000313" key="2">
    <source>
        <dbReference type="Proteomes" id="UP001235849"/>
    </source>
</evidence>
<accession>A0ABT7BCM7</accession>
<comment type="caution">
    <text evidence="1">The sequence shown here is derived from an EMBL/GenBank/DDBJ whole genome shotgun (WGS) entry which is preliminary data.</text>
</comment>
<reference evidence="1 2" key="1">
    <citation type="submission" date="2023-01" db="EMBL/GenBank/DDBJ databases">
        <title>Novel diversity within Roseofilum (Cyanobacteria; Desertifilaceae) from marine benthic mats with descriptions of four novel species.</title>
        <authorList>
            <person name="Wang Y."/>
            <person name="Berthold D.E."/>
            <person name="Hu J."/>
            <person name="Lefler F.W."/>
            <person name="Laughinghouse H.D. IV."/>
        </authorList>
    </citation>
    <scope>NUCLEOTIDE SEQUENCE [LARGE SCALE GENOMIC DNA]</scope>
    <source>
        <strain evidence="1 2">BLCC-M114</strain>
    </source>
</reference>
<keyword evidence="2" id="KW-1185">Reference proteome</keyword>
<protein>
    <submittedName>
        <fullName evidence="1">Uncharacterized protein</fullName>
    </submittedName>
</protein>
<gene>
    <name evidence="1" type="ORF">PMG25_18340</name>
</gene>
<organism evidence="1 2">
    <name type="scientific">Roseofilum capinflatum BLCC-M114</name>
    <dbReference type="NCBI Taxonomy" id="3022440"/>
    <lineage>
        <taxon>Bacteria</taxon>
        <taxon>Bacillati</taxon>
        <taxon>Cyanobacteriota</taxon>
        <taxon>Cyanophyceae</taxon>
        <taxon>Desertifilales</taxon>
        <taxon>Desertifilaceae</taxon>
        <taxon>Roseofilum</taxon>
        <taxon>Roseofilum capinflatum</taxon>
    </lineage>
</organism>
<sequence>MIFTGRIWVGVGVSEQIQLDRSTRTLDIIEYNWWIFKKSVKSYPFSEISVHFIDTQTQDEDGYNGYEIKIMLPTGSGIIMDYGGRGQDGRESIWRRYQQISKIIGKKS</sequence>
<dbReference type="Proteomes" id="UP001235849">
    <property type="component" value="Unassembled WGS sequence"/>
</dbReference>
<name>A0ABT7BCM7_9CYAN</name>